<accession>A0A8K0SHP8</accession>
<sequence length="416" mass="46933">MLQLAQGKELDIDIIKPYLELLRRRTYSMDILDIHHLQEQTIDLGEKGLLQPAIIPIKDQTGWAFAVAYPDCIHWYDSRPHSPTPRVTAAGNRVLITNWTGPKHADSAESGVLMLLGIRRIHQGSAHVGQNNSEVIRPHFRTRVLVELLCGTLSPSNAEFAHILRSSGGLISYGSTRHESARQQSSPSTSMTKIRKDRKMILENLGDAILACRSVMKSSQPQLFMLLPLVRKRGTFSQRYHAALLCDMVLGKEDASILNAADIHPDDILRIRAMARRRKFWKELCDLGQEQDIGRYTILLAVPRNTSVWIKAEERTQLYDQLRGRLYDKSDHLRGLLLRARKICSTVIDDSIPKRLMAIDYYNYGEAVKQYGITPTSFYEQCMSTESVASGRDLADGGLYENQAGGESPRYTDSAL</sequence>
<gene>
    <name evidence="1" type="ORF">B0I35DRAFT_364416</name>
</gene>
<protein>
    <submittedName>
        <fullName evidence="1">Uncharacterized protein</fullName>
    </submittedName>
</protein>
<reference evidence="1" key="1">
    <citation type="journal article" date="2021" name="Nat. Commun.">
        <title>Genetic determinants of endophytism in the Arabidopsis root mycobiome.</title>
        <authorList>
            <person name="Mesny F."/>
            <person name="Miyauchi S."/>
            <person name="Thiergart T."/>
            <person name="Pickel B."/>
            <person name="Atanasova L."/>
            <person name="Karlsson M."/>
            <person name="Huettel B."/>
            <person name="Barry K.W."/>
            <person name="Haridas S."/>
            <person name="Chen C."/>
            <person name="Bauer D."/>
            <person name="Andreopoulos W."/>
            <person name="Pangilinan J."/>
            <person name="LaButti K."/>
            <person name="Riley R."/>
            <person name="Lipzen A."/>
            <person name="Clum A."/>
            <person name="Drula E."/>
            <person name="Henrissat B."/>
            <person name="Kohler A."/>
            <person name="Grigoriev I.V."/>
            <person name="Martin F.M."/>
            <person name="Hacquard S."/>
        </authorList>
    </citation>
    <scope>NUCLEOTIDE SEQUENCE</scope>
    <source>
        <strain evidence="1">MPI-CAGE-CH-0235</strain>
    </source>
</reference>
<evidence type="ECO:0000313" key="2">
    <source>
        <dbReference type="Proteomes" id="UP000813444"/>
    </source>
</evidence>
<name>A0A8K0SHP8_9HYPO</name>
<dbReference type="Proteomes" id="UP000813444">
    <property type="component" value="Unassembled WGS sequence"/>
</dbReference>
<dbReference type="OrthoDB" id="5043919at2759"/>
<evidence type="ECO:0000313" key="1">
    <source>
        <dbReference type="EMBL" id="KAH7303750.1"/>
    </source>
</evidence>
<keyword evidence="2" id="KW-1185">Reference proteome</keyword>
<dbReference type="AlphaFoldDB" id="A0A8K0SHP8"/>
<comment type="caution">
    <text evidence="1">The sequence shown here is derived from an EMBL/GenBank/DDBJ whole genome shotgun (WGS) entry which is preliminary data.</text>
</comment>
<proteinExistence type="predicted"/>
<organism evidence="1 2">
    <name type="scientific">Stachybotrys elegans</name>
    <dbReference type="NCBI Taxonomy" id="80388"/>
    <lineage>
        <taxon>Eukaryota</taxon>
        <taxon>Fungi</taxon>
        <taxon>Dikarya</taxon>
        <taxon>Ascomycota</taxon>
        <taxon>Pezizomycotina</taxon>
        <taxon>Sordariomycetes</taxon>
        <taxon>Hypocreomycetidae</taxon>
        <taxon>Hypocreales</taxon>
        <taxon>Stachybotryaceae</taxon>
        <taxon>Stachybotrys</taxon>
    </lineage>
</organism>
<dbReference type="EMBL" id="JAGPNK010000029">
    <property type="protein sequence ID" value="KAH7303750.1"/>
    <property type="molecule type" value="Genomic_DNA"/>
</dbReference>